<keyword evidence="1" id="KW-0812">Transmembrane</keyword>
<dbReference type="Proteomes" id="UP001062901">
    <property type="component" value="Unassembled WGS sequence"/>
</dbReference>
<dbReference type="EMBL" id="BAQD01000026">
    <property type="protein sequence ID" value="GBQ07354.1"/>
    <property type="molecule type" value="Genomic_DNA"/>
</dbReference>
<organism evidence="2 3">
    <name type="scientific">Saccharibacter floricola DSM 15669</name>
    <dbReference type="NCBI Taxonomy" id="1123227"/>
    <lineage>
        <taxon>Bacteria</taxon>
        <taxon>Pseudomonadati</taxon>
        <taxon>Pseudomonadota</taxon>
        <taxon>Alphaproteobacteria</taxon>
        <taxon>Acetobacterales</taxon>
        <taxon>Acetobacteraceae</taxon>
        <taxon>Saccharibacter</taxon>
    </lineage>
</organism>
<keyword evidence="1" id="KW-0472">Membrane</keyword>
<keyword evidence="3" id="KW-1185">Reference proteome</keyword>
<sequence>MDSPNKHWEILLKRSAIAIMVAIAMLAVLPQAFSPFMNVIVSILEYRSKGSEAILVDDDAYQQLNALTAPYNQKPKACLVMIGSQKMWHLQDGTIILQGIGKQTYVSVGSALPPQPFLPSQVMALPLEGLREKC</sequence>
<proteinExistence type="predicted"/>
<evidence type="ECO:0000256" key="1">
    <source>
        <dbReference type="SAM" id="Phobius"/>
    </source>
</evidence>
<gene>
    <name evidence="2" type="ORF">AA15669_1337</name>
</gene>
<accession>A0ABQ0NZF8</accession>
<comment type="caution">
    <text evidence="2">The sequence shown here is derived from an EMBL/GenBank/DDBJ whole genome shotgun (WGS) entry which is preliminary data.</text>
</comment>
<reference evidence="2" key="1">
    <citation type="submission" date="2013-04" db="EMBL/GenBank/DDBJ databases">
        <title>The genome sequencing project of 58 acetic acid bacteria.</title>
        <authorList>
            <person name="Okamoto-Kainuma A."/>
            <person name="Ishikawa M."/>
            <person name="Umino S."/>
            <person name="Koizumi Y."/>
            <person name="Shiwa Y."/>
            <person name="Yoshikawa H."/>
            <person name="Matsutani M."/>
            <person name="Matsushita K."/>
        </authorList>
    </citation>
    <scope>NUCLEOTIDE SEQUENCE</scope>
    <source>
        <strain evidence="2">DSM 15669</strain>
    </source>
</reference>
<name>A0ABQ0NZF8_9PROT</name>
<evidence type="ECO:0000313" key="3">
    <source>
        <dbReference type="Proteomes" id="UP001062901"/>
    </source>
</evidence>
<protein>
    <submittedName>
        <fullName evidence="2">Uncharacterized protein</fullName>
    </submittedName>
</protein>
<feature type="transmembrane region" description="Helical" evidence="1">
    <location>
        <begin position="16"/>
        <end position="41"/>
    </location>
</feature>
<evidence type="ECO:0000313" key="2">
    <source>
        <dbReference type="EMBL" id="GBQ07354.1"/>
    </source>
</evidence>
<keyword evidence="1" id="KW-1133">Transmembrane helix</keyword>